<evidence type="ECO:0000256" key="2">
    <source>
        <dbReference type="ARBA" id="ARBA00023002"/>
    </source>
</evidence>
<dbReference type="Pfam" id="PF02826">
    <property type="entry name" value="2-Hacid_dh_C"/>
    <property type="match status" value="1"/>
</dbReference>
<dbReference type="AlphaFoldDB" id="A0A2V4DTV4"/>
<reference evidence="5 6" key="1">
    <citation type="submission" date="2018-05" db="EMBL/GenBank/DDBJ databases">
        <title>Reference genomes for bee gut microbiota database.</title>
        <authorList>
            <person name="Ellegaard K.M."/>
        </authorList>
    </citation>
    <scope>NUCLEOTIDE SEQUENCE [LARGE SCALE GENOMIC DNA]</scope>
    <source>
        <strain evidence="5 6">ESL0182</strain>
    </source>
</reference>
<dbReference type="CDD" id="cd12171">
    <property type="entry name" value="2-Hacid_dh_10"/>
    <property type="match status" value="1"/>
</dbReference>
<name>A0A2V4DTV4_9GAMM</name>
<dbReference type="SUPFAM" id="SSF51735">
    <property type="entry name" value="NAD(P)-binding Rossmann-fold domains"/>
    <property type="match status" value="1"/>
</dbReference>
<evidence type="ECO:0000313" key="6">
    <source>
        <dbReference type="Proteomes" id="UP000247932"/>
    </source>
</evidence>
<dbReference type="InterPro" id="IPR006140">
    <property type="entry name" value="D-isomer_DH_NAD-bd"/>
</dbReference>
<comment type="similarity">
    <text evidence="1">Belongs to the D-isomer specific 2-hydroxyacid dehydrogenase family.</text>
</comment>
<dbReference type="GO" id="GO:0016616">
    <property type="term" value="F:oxidoreductase activity, acting on the CH-OH group of donors, NAD or NADP as acceptor"/>
    <property type="evidence" value="ECO:0007669"/>
    <property type="project" value="InterPro"/>
</dbReference>
<keyword evidence="3" id="KW-0520">NAD</keyword>
<sequence length="351" mass="39436">MKLIVIGDTLVSSKTLIDAAKDINFPEKTGDLEIKTFEWFSDLKKEQFQEKILEIEKNGPEKVAIPDGIIEEMKDADYVLVHIAPISKKMLEVATKLKLIGTCRGGLEHIALDTMKEKNIKLIHVIRNAEPVADFTLGLMFTETRNIARAHYEIKKGNWRKSFSNDEYKTVLANHTVGLIGLGYIGKLVAKRLNALGVKVIAYDPFIDKSKITAEGLVIDFLDFDEVIKQSDILSLHMRLTPETENMINKDVINNMKPNSYIINTARAGVLNKNDLIDALKNKRIAGAALDVSWVEPIEENDPLLDLDNITLTTHIAGDTVDAIPRAPYLLKNVLNDYFKTGFSDMLIKFK</sequence>
<keyword evidence="6" id="KW-1185">Reference proteome</keyword>
<dbReference type="PANTHER" id="PTHR43761:SF1">
    <property type="entry name" value="D-ISOMER SPECIFIC 2-HYDROXYACID DEHYDROGENASE CATALYTIC DOMAIN-CONTAINING PROTEIN-RELATED"/>
    <property type="match status" value="1"/>
</dbReference>
<dbReference type="RefSeq" id="WP_110434830.1">
    <property type="nucleotide sequence ID" value="NZ_QGLR01000018.1"/>
</dbReference>
<dbReference type="PANTHER" id="PTHR43761">
    <property type="entry name" value="D-ISOMER SPECIFIC 2-HYDROXYACID DEHYDROGENASE FAMILY PROTEIN (AFU_ORTHOLOGUE AFUA_1G13630)"/>
    <property type="match status" value="1"/>
</dbReference>
<evidence type="ECO:0000313" key="5">
    <source>
        <dbReference type="EMBL" id="PXZ03673.1"/>
    </source>
</evidence>
<dbReference type="OrthoDB" id="9805416at2"/>
<protein>
    <submittedName>
        <fullName evidence="5">Phosphoglycerate dehydrogenase</fullName>
    </submittedName>
</protein>
<dbReference type="FunFam" id="3.40.50.720:FF:000203">
    <property type="entry name" value="D-3-phosphoglycerate dehydrogenase (SerA)"/>
    <property type="match status" value="1"/>
</dbReference>
<gene>
    <name evidence="5" type="ORF">DKK70_15760</name>
</gene>
<keyword evidence="2" id="KW-0560">Oxidoreductase</keyword>
<dbReference type="GO" id="GO:0051287">
    <property type="term" value="F:NAD binding"/>
    <property type="evidence" value="ECO:0007669"/>
    <property type="project" value="InterPro"/>
</dbReference>
<proteinExistence type="inferred from homology"/>
<organism evidence="5 6">
    <name type="scientific">Gilliamella apicola</name>
    <dbReference type="NCBI Taxonomy" id="1196095"/>
    <lineage>
        <taxon>Bacteria</taxon>
        <taxon>Pseudomonadati</taxon>
        <taxon>Pseudomonadota</taxon>
        <taxon>Gammaproteobacteria</taxon>
        <taxon>Orbales</taxon>
        <taxon>Orbaceae</taxon>
        <taxon>Gilliamella</taxon>
    </lineage>
</organism>
<dbReference type="Proteomes" id="UP000247932">
    <property type="component" value="Unassembled WGS sequence"/>
</dbReference>
<comment type="caution">
    <text evidence="5">The sequence shown here is derived from an EMBL/GenBank/DDBJ whole genome shotgun (WGS) entry which is preliminary data.</text>
</comment>
<accession>A0A2V4DTV4</accession>
<dbReference type="Gene3D" id="3.40.50.720">
    <property type="entry name" value="NAD(P)-binding Rossmann-like Domain"/>
    <property type="match status" value="2"/>
</dbReference>
<feature type="domain" description="D-isomer specific 2-hydroxyacid dehydrogenase NAD-binding" evidence="4">
    <location>
        <begin position="137"/>
        <end position="317"/>
    </location>
</feature>
<evidence type="ECO:0000259" key="4">
    <source>
        <dbReference type="Pfam" id="PF02826"/>
    </source>
</evidence>
<evidence type="ECO:0000256" key="3">
    <source>
        <dbReference type="ARBA" id="ARBA00023027"/>
    </source>
</evidence>
<evidence type="ECO:0000256" key="1">
    <source>
        <dbReference type="ARBA" id="ARBA00005854"/>
    </source>
</evidence>
<dbReference type="SUPFAM" id="SSF52283">
    <property type="entry name" value="Formate/glycerate dehydrogenase catalytic domain-like"/>
    <property type="match status" value="1"/>
</dbReference>
<dbReference type="InterPro" id="IPR036291">
    <property type="entry name" value="NAD(P)-bd_dom_sf"/>
</dbReference>
<dbReference type="EMBL" id="QGLR01000018">
    <property type="protein sequence ID" value="PXZ03673.1"/>
    <property type="molecule type" value="Genomic_DNA"/>
</dbReference>
<dbReference type="InterPro" id="IPR050418">
    <property type="entry name" value="D-iso_2-hydroxyacid_DH_PdxB"/>
</dbReference>
<dbReference type="STRING" id="1196095.GAPWK_2659"/>